<evidence type="ECO:0000313" key="2">
    <source>
        <dbReference type="Proteomes" id="UP000243342"/>
    </source>
</evidence>
<dbReference type="AlphaFoldDB" id="A0A1J7C7G5"/>
<gene>
    <name evidence="1" type="ORF">BIV57_11005</name>
</gene>
<dbReference type="Proteomes" id="UP000243342">
    <property type="component" value="Unassembled WGS sequence"/>
</dbReference>
<name>A0A1J7C7G5_9ACTN</name>
<dbReference type="EMBL" id="MLCF01000052">
    <property type="protein sequence ID" value="OIV37488.1"/>
    <property type="molecule type" value="Genomic_DNA"/>
</dbReference>
<accession>A0A1J7C7G5</accession>
<protein>
    <submittedName>
        <fullName evidence="1">Uncharacterized protein</fullName>
    </submittedName>
</protein>
<keyword evidence="2" id="KW-1185">Reference proteome</keyword>
<evidence type="ECO:0000313" key="1">
    <source>
        <dbReference type="EMBL" id="OIV37488.1"/>
    </source>
</evidence>
<reference evidence="1 2" key="1">
    <citation type="submission" date="2016-10" db="EMBL/GenBank/DDBJ databases">
        <title>Genome sequence of Streptomyces gilvigriseus MUSC 26.</title>
        <authorList>
            <person name="Lee L.-H."/>
            <person name="Ser H.-L."/>
        </authorList>
    </citation>
    <scope>NUCLEOTIDE SEQUENCE [LARGE SCALE GENOMIC DNA]</scope>
    <source>
        <strain evidence="1 2">MUSC 26</strain>
    </source>
</reference>
<organism evidence="1 2">
    <name type="scientific">Mangrovactinospora gilvigrisea</name>
    <dbReference type="NCBI Taxonomy" id="1428644"/>
    <lineage>
        <taxon>Bacteria</taxon>
        <taxon>Bacillati</taxon>
        <taxon>Actinomycetota</taxon>
        <taxon>Actinomycetes</taxon>
        <taxon>Kitasatosporales</taxon>
        <taxon>Streptomycetaceae</taxon>
        <taxon>Mangrovactinospora</taxon>
    </lineage>
</organism>
<sequence>MYPRRVRKLLADLGIRRRGPGSAGRITRARISPQQLSDLFVEADLSAHQVADKIGSSRGAVLRNAHELGMAVRVGGLPSASGPRDIELIEALYADPAVSRVLRRHAVGPVPVDVGRLRARFPQPLRVSDKLLADLYLESGVATTHIELLTGMTAGTVTRRPRGAGIPLRGAGGRSPFLRRLRAVDRGPQAVDSVPDR</sequence>
<proteinExistence type="predicted"/>
<dbReference type="RefSeq" id="WP_071656596.1">
    <property type="nucleotide sequence ID" value="NZ_MLCF01000052.1"/>
</dbReference>
<comment type="caution">
    <text evidence="1">The sequence shown here is derived from an EMBL/GenBank/DDBJ whole genome shotgun (WGS) entry which is preliminary data.</text>
</comment>